<evidence type="ECO:0000313" key="3">
    <source>
        <dbReference type="Proteomes" id="UP001501556"/>
    </source>
</evidence>
<protein>
    <recommendedName>
        <fullName evidence="1">Secretion system C-terminal sorting domain-containing protein</fullName>
    </recommendedName>
</protein>
<name>A0ABP7PYD8_9BACT</name>
<accession>A0ABP7PYD8</accession>
<dbReference type="Proteomes" id="UP001501556">
    <property type="component" value="Unassembled WGS sequence"/>
</dbReference>
<dbReference type="InterPro" id="IPR026444">
    <property type="entry name" value="Secre_tail"/>
</dbReference>
<reference evidence="3" key="1">
    <citation type="journal article" date="2019" name="Int. J. Syst. Evol. Microbiol.">
        <title>The Global Catalogue of Microorganisms (GCM) 10K type strain sequencing project: providing services to taxonomists for standard genome sequencing and annotation.</title>
        <authorList>
            <consortium name="The Broad Institute Genomics Platform"/>
            <consortium name="The Broad Institute Genome Sequencing Center for Infectious Disease"/>
            <person name="Wu L."/>
            <person name="Ma J."/>
        </authorList>
    </citation>
    <scope>NUCLEOTIDE SEQUENCE [LARGE SCALE GENOMIC DNA]</scope>
    <source>
        <strain evidence="3">JCM 17217</strain>
    </source>
</reference>
<evidence type="ECO:0000313" key="2">
    <source>
        <dbReference type="EMBL" id="GAA3972679.1"/>
    </source>
</evidence>
<dbReference type="Pfam" id="PF14224">
    <property type="entry name" value="DUF4331"/>
    <property type="match status" value="1"/>
</dbReference>
<organism evidence="2 3">
    <name type="scientific">Hymenobacter antarcticus</name>
    <dbReference type="NCBI Taxonomy" id="486270"/>
    <lineage>
        <taxon>Bacteria</taxon>
        <taxon>Pseudomonadati</taxon>
        <taxon>Bacteroidota</taxon>
        <taxon>Cytophagia</taxon>
        <taxon>Cytophagales</taxon>
        <taxon>Hymenobacteraceae</taxon>
        <taxon>Hymenobacter</taxon>
    </lineage>
</organism>
<dbReference type="NCBIfam" id="TIGR04183">
    <property type="entry name" value="Por_Secre_tail"/>
    <property type="match status" value="1"/>
</dbReference>
<sequence length="1271" mass="132054">MLPAVAAAAVGLSMWSSTQHTPLEASSHREAPLIADDPVADNTDLYAFVDPNDANRVVVIANYIPFELPHGGPNYSTFGEGVRYEVHVKNDGSTAGDDITYRFTFTRVNQDPSTFFNIRLGQQNLKTTYTCEKSVNGGAFTAIVTGGVVPPNNIGPRSINGGAGLNQPAPYETLRTNAITNAMGGGGERILCGPTDDPFFADLGAIFDLAGIRPTSATDGLGRKNCHAIALSIPIATLQKNGQPVTAAANILDPNYVIGVWASASRPQLRTFSTATGEGASGAFVQVSRLGMPLTNEVINPIGSKDAWNAASPYAEAAITDDYLSNPELGLYTADNAPVAPAAPKTAGQTFFGEAIPALNALRMQTKSLAGQPGIPAAGFDFRNQADGLQILVGSPLVTGTAFDPTLFGPYLLVADKPRSADIKPIFHTGVPNLPPYQLATGKTPLSAGNAAVNPLSAGKPFVNNFLPLTFGGRTNPGGDMLRLNMAVPATPRNSPDFSNQGLLQAAVLGLTDARFNTNASLQFIPNMDGFPNGRRLEDAVDQIELKAVGGEVLAAIGLYFDDFMPGSTLGITPKLLAEVTFTTGVEANDTTFRSAFPYIQTPWSGTGSASGPTNMVVNPDLTVSTATGVDAGTYNNITITSTGVASFNGPIRVNGTLTLQTGGTLSTQGVLATSCLPITGPGSFVMQAGSTLRICSPDGISASGATGAIQLTGTRTFASDANFVYNGLEAQTTGAGLPSQVRSLTVSNAAGLTVNNGGIRIAQTLALTSGNLTTSAGQMLTLLSTPTAGTALVVNTAGAVVGPATVQRAIDPAFNSGPGYRHYSSAVTSTPLSDLTTTPGFTPIYNQAYNTATAPNTTTPFPNVFGYDQTRVTLAANSVPAFDQGFFVPSPGDIMGLLTGYTVNIPATAVVDVMGTLNNGTVTRSNLTRGAQAQSGWQLLGNPYPSPIDFSQTAGVTRTNVDDAIYVYQSTGQYVGQYRSYVNGVGGNPLVSSMQGFFTRVSAGQTTGSFALNNAVRVTTFSTMPSFNRGTAETRPLVGMRLQGTSATLADETFVYFEQGATAGFDARYDAYKLPNSSGMSVGSIIAGDELSVNGLPLLPTPTASTTVPLNVSVPAQGTYTLNATTLLNFGGNTKVFLLDAQTGARIDLAQQPQYTFTAATSSLPGRFSLYFGPAAGPLATNNAALAKQVQLFPNPARGSFTLIVPAEMGRTTVTAVLYNQLGQVVAQRELTMTAAGATAQFDVSNLAFGIYSLQLSSEAGKVVKRVVIE</sequence>
<feature type="domain" description="Secretion system C-terminal sorting" evidence="1">
    <location>
        <begin position="1193"/>
        <end position="1270"/>
    </location>
</feature>
<dbReference type="InterPro" id="IPR025566">
    <property type="entry name" value="DUF4331"/>
</dbReference>
<comment type="caution">
    <text evidence="2">The sequence shown here is derived from an EMBL/GenBank/DDBJ whole genome shotgun (WGS) entry which is preliminary data.</text>
</comment>
<dbReference type="EMBL" id="BAABDI010000010">
    <property type="protein sequence ID" value="GAA3972679.1"/>
    <property type="molecule type" value="Genomic_DNA"/>
</dbReference>
<dbReference type="Pfam" id="PF18962">
    <property type="entry name" value="Por_Secre_tail"/>
    <property type="match status" value="1"/>
</dbReference>
<keyword evidence="3" id="KW-1185">Reference proteome</keyword>
<gene>
    <name evidence="2" type="ORF">GCM10022407_18130</name>
</gene>
<proteinExistence type="predicted"/>
<evidence type="ECO:0000259" key="1">
    <source>
        <dbReference type="Pfam" id="PF18962"/>
    </source>
</evidence>